<evidence type="ECO:0000313" key="3">
    <source>
        <dbReference type="Proteomes" id="UP000812966"/>
    </source>
</evidence>
<dbReference type="GO" id="GO:0005737">
    <property type="term" value="C:cytoplasm"/>
    <property type="evidence" value="ECO:0007669"/>
    <property type="project" value="TreeGrafter"/>
</dbReference>
<dbReference type="PANTHER" id="PTHR11215">
    <property type="entry name" value="METAL DEPENDENT HYDROLASE - RELATED"/>
    <property type="match status" value="1"/>
</dbReference>
<evidence type="ECO:0008006" key="4">
    <source>
        <dbReference type="Google" id="ProtNLM"/>
    </source>
</evidence>
<accession>A0A8K0NRH4</accession>
<dbReference type="Pfam" id="PF03690">
    <property type="entry name" value="MYG1_exonuc"/>
    <property type="match status" value="1"/>
</dbReference>
<reference evidence="2" key="1">
    <citation type="submission" date="2020-04" db="EMBL/GenBank/DDBJ databases">
        <title>Analysis of mating type loci in Filobasidium floriforme.</title>
        <authorList>
            <person name="Nowrousian M."/>
        </authorList>
    </citation>
    <scope>NUCLEOTIDE SEQUENCE</scope>
    <source>
        <strain evidence="2">CBS 6242</strain>
    </source>
</reference>
<dbReference type="EMBL" id="JABELV010000046">
    <property type="protein sequence ID" value="KAG7558304.1"/>
    <property type="molecule type" value="Genomic_DNA"/>
</dbReference>
<protein>
    <recommendedName>
        <fullName evidence="4">Metal-dependent protein hydrolase</fullName>
    </recommendedName>
</protein>
<dbReference type="AlphaFoldDB" id="A0A8K0NRH4"/>
<evidence type="ECO:0000256" key="1">
    <source>
        <dbReference type="ARBA" id="ARBA00010105"/>
    </source>
</evidence>
<dbReference type="InterPro" id="IPR003226">
    <property type="entry name" value="MYG1_exonuclease"/>
</dbReference>
<keyword evidence="3" id="KW-1185">Reference proteome</keyword>
<dbReference type="Proteomes" id="UP000812966">
    <property type="component" value="Unassembled WGS sequence"/>
</dbReference>
<dbReference type="GO" id="GO:0005634">
    <property type="term" value="C:nucleus"/>
    <property type="evidence" value="ECO:0007669"/>
    <property type="project" value="TreeGrafter"/>
</dbReference>
<comment type="similarity">
    <text evidence="1">Belongs to the MYG1 family.</text>
</comment>
<name>A0A8K0NRH4_9TREE</name>
<gene>
    <name evidence="2" type="ORF">FFLO_02774</name>
</gene>
<evidence type="ECO:0000313" key="2">
    <source>
        <dbReference type="EMBL" id="KAG7558304.1"/>
    </source>
</evidence>
<proteinExistence type="inferred from homology"/>
<sequence length="388" mass="44160">MLSRLFTRYRPTKSTLNVYPVNRFATYSNMSSILEPIAKKLKASKTIGTHSGTFHADESLGVSMLRKTAEYKDADLTRTRDPKVLDTLDIVIDVGGVYDPARNRYDHHQREFDEVFGDGTFPYPSSKVGGRQLEEGKEFSIKLSSAGLVWKHFGKHIINTMYGWAEDDEKTQTIWLKMYSSFVQAIDANDNGISMYDTDAKPRYSDSTNLPGRVRDLNPRWNEESNDTLLDQKFEEASKMAGDEFFRKLDFYVNAWIPARELVKTAIDSRFEVDSSGQIMVFHQSMPWKDHFFDLEEQIKPEKEILYVLYPESSEKPEGKWRIQCVSVRADSFKNRKDMPDAWKGVRDQALSDVSGIEGCIFVHASGFTGGNNTKDGALKMARASVAA</sequence>
<dbReference type="PANTHER" id="PTHR11215:SF1">
    <property type="entry name" value="MYG1 EXONUCLEASE"/>
    <property type="match status" value="1"/>
</dbReference>
<organism evidence="2 3">
    <name type="scientific">Filobasidium floriforme</name>
    <dbReference type="NCBI Taxonomy" id="5210"/>
    <lineage>
        <taxon>Eukaryota</taxon>
        <taxon>Fungi</taxon>
        <taxon>Dikarya</taxon>
        <taxon>Basidiomycota</taxon>
        <taxon>Agaricomycotina</taxon>
        <taxon>Tremellomycetes</taxon>
        <taxon>Filobasidiales</taxon>
        <taxon>Filobasidiaceae</taxon>
        <taxon>Filobasidium</taxon>
    </lineage>
</organism>
<comment type="caution">
    <text evidence="2">The sequence shown here is derived from an EMBL/GenBank/DDBJ whole genome shotgun (WGS) entry which is preliminary data.</text>
</comment>